<evidence type="ECO:0000313" key="3">
    <source>
        <dbReference type="EMBL" id="QEI03608.1"/>
    </source>
</evidence>
<name>A0AAE6M6B8_9ABAC</name>
<dbReference type="Gene3D" id="2.70.50.50">
    <property type="entry name" value="chitin-binding protein cbp21"/>
    <property type="match status" value="1"/>
</dbReference>
<evidence type="ECO:0000313" key="4">
    <source>
        <dbReference type="Proteomes" id="UP000830719"/>
    </source>
</evidence>
<gene>
    <name evidence="3" type="primary">gp37</name>
</gene>
<dbReference type="InterPro" id="IPR004302">
    <property type="entry name" value="Cellulose/chitin-bd_N"/>
</dbReference>
<keyword evidence="4" id="KW-1185">Reference proteome</keyword>
<evidence type="ECO:0000259" key="2">
    <source>
        <dbReference type="Pfam" id="PF03067"/>
    </source>
</evidence>
<dbReference type="KEGG" id="vg:80538110"/>
<sequence>MCSFFILYVGLVIGAAPLLVHSHGYLSFPAARQYKCFRDNNFWWPEDGSAIPDDACKHAYQTIYAKYRSQGESSGVAANAAQYMFQQYYEYAAIAGANYEDLNHVKQNVVSHSLCAAGADYRSDAFGDKSGIDEPHPAWRADTLYVDTKQKYSRGIHVKLHFCPTAVHEPSYFEVFISKREYNYTHELTWDDLEFIGGDNSQLIDNDGSDPLCAHEQLYIIPVTIPFRIRKFVLYVRWQRNDVVGEGFYNCADVVFDDYLLTHRPAVRRRHHKQNEL</sequence>
<dbReference type="PANTHER" id="PTHR34823:SF1">
    <property type="entry name" value="CHITIN-BINDING TYPE-4 DOMAIN-CONTAINING PROTEIN"/>
    <property type="match status" value="1"/>
</dbReference>
<dbReference type="CDD" id="cd21178">
    <property type="entry name" value="Fusolin-like"/>
    <property type="match status" value="1"/>
</dbReference>
<proteinExistence type="predicted"/>
<keyword evidence="1" id="KW-0732">Signal</keyword>
<dbReference type="Proteomes" id="UP000830719">
    <property type="component" value="Segment"/>
</dbReference>
<dbReference type="EMBL" id="MK419956">
    <property type="protein sequence ID" value="QEI03608.1"/>
    <property type="molecule type" value="Genomic_DNA"/>
</dbReference>
<protein>
    <submittedName>
        <fullName evidence="3">GP37</fullName>
    </submittedName>
</protein>
<dbReference type="GeneID" id="80538110"/>
<accession>A0AAE6M6B8</accession>
<dbReference type="InterPro" id="IPR051024">
    <property type="entry name" value="GlcNAc_Chitin_IntDeg"/>
</dbReference>
<dbReference type="Pfam" id="PF03067">
    <property type="entry name" value="LPMO_10"/>
    <property type="match status" value="1"/>
</dbReference>
<dbReference type="InterPro" id="IPR014756">
    <property type="entry name" value="Ig_E-set"/>
</dbReference>
<reference evidence="3" key="1">
    <citation type="submission" date="2019-01" db="EMBL/GenBank/DDBJ databases">
        <authorList>
            <person name="Trentin L.B."/>
            <person name="Santos E.R."/>
            <person name="Silva L.A."/>
            <person name="Sosa-Gomez D.R."/>
            <person name="Ribeiro B.M."/>
            <person name="Ardisson-Araujo D.M.P."/>
        </authorList>
    </citation>
    <scope>NUCLEOTIDE SEQUENCE</scope>
    <source>
        <strain evidence="3">VPN54</strain>
    </source>
</reference>
<organism evidence="3 4">
    <name type="scientific">Rachiplusia nu nucleopolyhedrovirus</name>
    <dbReference type="NCBI Taxonomy" id="2605775"/>
    <lineage>
        <taxon>Viruses</taxon>
        <taxon>Viruses incertae sedis</taxon>
        <taxon>Naldaviricetes</taxon>
        <taxon>Lefavirales</taxon>
        <taxon>Baculoviridae</taxon>
        <taxon>Alphabaculovirus</taxon>
        <taxon>Alphabaculovirus ranus</taxon>
    </lineage>
</organism>
<dbReference type="RefSeq" id="YP_010799649.1">
    <property type="nucleotide sequence ID" value="NC_076682.1"/>
</dbReference>
<dbReference type="PANTHER" id="PTHR34823">
    <property type="entry name" value="GLCNAC-BINDING PROTEIN A"/>
    <property type="match status" value="1"/>
</dbReference>
<dbReference type="SUPFAM" id="SSF81296">
    <property type="entry name" value="E set domains"/>
    <property type="match status" value="1"/>
</dbReference>
<evidence type="ECO:0000256" key="1">
    <source>
        <dbReference type="ARBA" id="ARBA00022729"/>
    </source>
</evidence>
<feature type="domain" description="Chitin-binding type-4" evidence="2">
    <location>
        <begin position="23"/>
        <end position="254"/>
    </location>
</feature>